<organism evidence="1 2">
    <name type="scientific">Candidatus Epulonipiscium fishelsonii</name>
    <dbReference type="NCBI Taxonomy" id="77094"/>
    <lineage>
        <taxon>Bacteria</taxon>
        <taxon>Bacillati</taxon>
        <taxon>Bacillota</taxon>
        <taxon>Clostridia</taxon>
        <taxon>Lachnospirales</taxon>
        <taxon>Lachnospiraceae</taxon>
        <taxon>Candidatus Epulonipiscium</taxon>
    </lineage>
</organism>
<keyword evidence="2" id="KW-1185">Reference proteome</keyword>
<gene>
    <name evidence="1" type="ORF">AN640_00355</name>
</gene>
<accession>A0ACC8XBQ2</accession>
<dbReference type="EMBL" id="LJHD01000251">
    <property type="protein sequence ID" value="ONI39894.1"/>
    <property type="molecule type" value="Genomic_DNA"/>
</dbReference>
<evidence type="ECO:0000313" key="1">
    <source>
        <dbReference type="EMBL" id="ONI39894.1"/>
    </source>
</evidence>
<proteinExistence type="predicted"/>
<evidence type="ECO:0000313" key="2">
    <source>
        <dbReference type="Proteomes" id="UP000188637"/>
    </source>
</evidence>
<reference evidence="1" key="1">
    <citation type="submission" date="2016-08" db="EMBL/GenBank/DDBJ databases">
        <authorList>
            <person name="Ngugi D.K."/>
            <person name="Miyake S."/>
            <person name="Stingl U."/>
        </authorList>
    </citation>
    <scope>NUCLEOTIDE SEQUENCE</scope>
    <source>
        <strain evidence="1">SCG-D08WGA-EpuloA1</strain>
    </source>
</reference>
<protein>
    <submittedName>
        <fullName evidence="1">Cyclic pyranopterin phosphate synthase MoaA</fullName>
    </submittedName>
</protein>
<comment type="caution">
    <text evidence="1">The sequence shown here is derived from an EMBL/GenBank/DDBJ whole genome shotgun (WGS) entry which is preliminary data.</text>
</comment>
<sequence>MQDKYDRTIDYARISVTDRCNFKCNYCAPNEIESIDTSLTHSEILSLCQSLVQIGINKIKITGGEPFLRDDIIDIIRDIKNLNGIKEVTITTNGFLLGNYLEQLKEIGIDGINISIDAMDKELFHKITKVDCFDTIFDTIKKTQALGLKNIKLNCVLIKGCNEQEYTKLAKLVQQYDICVKYIEMMPIGKGKDFEQYSLEELKKILENEFGSLTEIVNENSNGPATYYTIDGAKGKIGMIGAITHKFCKNCNRIRITSQGELKTCLQYNAKVNLRKYIFSNYITKMIRSEILNKPESHRFNENSIFDEEIKSMIEIGG</sequence>
<name>A0ACC8XBQ2_9FIRM</name>
<dbReference type="Proteomes" id="UP000188637">
    <property type="component" value="Unassembled WGS sequence"/>
</dbReference>